<dbReference type="SUPFAM" id="SSF51735">
    <property type="entry name" value="NAD(P)-binding Rossmann-fold domains"/>
    <property type="match status" value="1"/>
</dbReference>
<dbReference type="GO" id="GO:0006813">
    <property type="term" value="P:potassium ion transport"/>
    <property type="evidence" value="ECO:0007669"/>
    <property type="project" value="InterPro"/>
</dbReference>
<dbReference type="GO" id="GO:0008324">
    <property type="term" value="F:monoatomic cation transmembrane transporter activity"/>
    <property type="evidence" value="ECO:0007669"/>
    <property type="project" value="InterPro"/>
</dbReference>
<gene>
    <name evidence="2" type="ordered locus">Pcal_0315</name>
</gene>
<dbReference type="Gene3D" id="3.40.50.720">
    <property type="entry name" value="NAD(P)-binding Rossmann-like Domain"/>
    <property type="match status" value="1"/>
</dbReference>
<reference evidence="2" key="1">
    <citation type="submission" date="2007-02" db="EMBL/GenBank/DDBJ databases">
        <title>Complete sequence of Pyrobaculum calidifontis JCM 11548.</title>
        <authorList>
            <consortium name="US DOE Joint Genome Institute"/>
            <person name="Copeland A."/>
            <person name="Lucas S."/>
            <person name="Lapidus A."/>
            <person name="Barry K."/>
            <person name="Glavina del Rio T."/>
            <person name="Dalin E."/>
            <person name="Tice H."/>
            <person name="Pitluck S."/>
            <person name="Chain P."/>
            <person name="Malfatti S."/>
            <person name="Shin M."/>
            <person name="Vergez L."/>
            <person name="Schmutz J."/>
            <person name="Larimer F."/>
            <person name="Land M."/>
            <person name="Hauser L."/>
            <person name="Kyrpides N."/>
            <person name="Mikhailova N."/>
            <person name="Cozen A.E."/>
            <person name="Fitz-Gibbon S.T."/>
            <person name="House C.H."/>
            <person name="Saltikov C."/>
            <person name="Lowe T.M."/>
            <person name="Richardson P."/>
        </authorList>
    </citation>
    <scope>NUCLEOTIDE SEQUENCE [LARGE SCALE GENOMIC DNA]</scope>
    <source>
        <strain evidence="2">JCM 11548</strain>
    </source>
</reference>
<feature type="domain" description="RCK C-terminal" evidence="1">
    <location>
        <begin position="132"/>
        <end position="209"/>
    </location>
</feature>
<dbReference type="STRING" id="410359.Pcal_0315"/>
<sequence length="209" mass="23436">MAREALVLDSNDDLALQLVRVLAENGYVVRVLVPRERTKIFEKFPVYIHTLSENYEKVVKDIDFSKIEVAVFPSPNDMLNLYFARFAKSQGVPIVVITTRSSQAAKQAEELGIEAVVVYHCVLSRMLRILNLRFARIVPIRGEVAMLEMVVTADSKLLGRKIGEVEEETGAKVSIVRGDDFVTSPEEEIQEGDYLVAIGPQGDLQRLTE</sequence>
<dbReference type="InterPro" id="IPR036291">
    <property type="entry name" value="NAD(P)-bd_dom_sf"/>
</dbReference>
<dbReference type="Proteomes" id="UP000001431">
    <property type="component" value="Chromosome"/>
</dbReference>
<organism evidence="2 3">
    <name type="scientific">Pyrobaculum calidifontis (strain DSM 21063 / JCM 11548 / VA1)</name>
    <dbReference type="NCBI Taxonomy" id="410359"/>
    <lineage>
        <taxon>Archaea</taxon>
        <taxon>Thermoproteota</taxon>
        <taxon>Thermoprotei</taxon>
        <taxon>Thermoproteales</taxon>
        <taxon>Thermoproteaceae</taxon>
        <taxon>Pyrobaculum</taxon>
    </lineage>
</organism>
<dbReference type="AlphaFoldDB" id="A3MSY3"/>
<keyword evidence="3" id="KW-1185">Reference proteome</keyword>
<dbReference type="SUPFAM" id="SSF116726">
    <property type="entry name" value="TrkA C-terminal domain-like"/>
    <property type="match status" value="1"/>
</dbReference>
<dbReference type="Pfam" id="PF02080">
    <property type="entry name" value="TrkA_C"/>
    <property type="match status" value="1"/>
</dbReference>
<proteinExistence type="predicted"/>
<evidence type="ECO:0000259" key="1">
    <source>
        <dbReference type="PROSITE" id="PS51202"/>
    </source>
</evidence>
<dbReference type="HOGENOM" id="CLU_1307885_0_0_2"/>
<protein>
    <submittedName>
        <fullName evidence="2">TrkA-C domain protein</fullName>
    </submittedName>
</protein>
<accession>A3MSY3</accession>
<evidence type="ECO:0000313" key="3">
    <source>
        <dbReference type="Proteomes" id="UP000001431"/>
    </source>
</evidence>
<dbReference type="PROSITE" id="PS51202">
    <property type="entry name" value="RCK_C"/>
    <property type="match status" value="1"/>
</dbReference>
<dbReference type="OrthoDB" id="26991at2157"/>
<name>A3MSY3_PYRCJ</name>
<dbReference type="Gene3D" id="3.30.70.1450">
    <property type="entry name" value="Regulator of K+ conductance, C-terminal domain"/>
    <property type="match status" value="1"/>
</dbReference>
<dbReference type="InterPro" id="IPR006037">
    <property type="entry name" value="RCK_C"/>
</dbReference>
<dbReference type="KEGG" id="pcl:Pcal_0315"/>
<dbReference type="RefSeq" id="WP_011849007.1">
    <property type="nucleotide sequence ID" value="NC_009073.1"/>
</dbReference>
<dbReference type="eggNOG" id="arCOG01957">
    <property type="taxonomic scope" value="Archaea"/>
</dbReference>
<dbReference type="EMBL" id="CP000561">
    <property type="protein sequence ID" value="ABO07750.1"/>
    <property type="molecule type" value="Genomic_DNA"/>
</dbReference>
<dbReference type="GeneID" id="4909073"/>
<evidence type="ECO:0000313" key="2">
    <source>
        <dbReference type="EMBL" id="ABO07750.1"/>
    </source>
</evidence>
<dbReference type="InterPro" id="IPR036721">
    <property type="entry name" value="RCK_C_sf"/>
</dbReference>